<dbReference type="InterPro" id="IPR045506">
    <property type="entry name" value="DUF6484"/>
</dbReference>
<evidence type="ECO:0000313" key="2">
    <source>
        <dbReference type="EMBL" id="RDH83862.1"/>
    </source>
</evidence>
<dbReference type="AlphaFoldDB" id="A0A370DG35"/>
<dbReference type="EMBL" id="QFXC01000008">
    <property type="protein sequence ID" value="RDH83862.1"/>
    <property type="molecule type" value="Genomic_DNA"/>
</dbReference>
<name>A0A370DG35_9GAMM</name>
<reference evidence="2 3" key="1">
    <citation type="journal article" date="2018" name="ISME J.">
        <title>Endosymbiont genomes yield clues of tubeworm success.</title>
        <authorList>
            <person name="Li Y."/>
            <person name="Liles M.R."/>
            <person name="Halanych K.M."/>
        </authorList>
    </citation>
    <scope>NUCLEOTIDE SEQUENCE [LARGE SCALE GENOMIC DNA]</scope>
    <source>
        <strain evidence="2">A1464</strain>
    </source>
</reference>
<accession>A0A370DG35</accession>
<comment type="caution">
    <text evidence="2">The sequence shown here is derived from an EMBL/GenBank/DDBJ whole genome shotgun (WGS) entry which is preliminary data.</text>
</comment>
<dbReference type="Proteomes" id="UP000254266">
    <property type="component" value="Unassembled WGS sequence"/>
</dbReference>
<keyword evidence="3" id="KW-1185">Reference proteome</keyword>
<gene>
    <name evidence="2" type="ORF">DIZ80_06930</name>
</gene>
<evidence type="ECO:0000259" key="1">
    <source>
        <dbReference type="Pfam" id="PF20093"/>
    </source>
</evidence>
<proteinExistence type="predicted"/>
<evidence type="ECO:0000313" key="3">
    <source>
        <dbReference type="Proteomes" id="UP000254266"/>
    </source>
</evidence>
<protein>
    <recommendedName>
        <fullName evidence="1">DUF6484 domain-containing protein</fullName>
    </recommendedName>
</protein>
<sequence length="169" mass="18192">MNDFLTSHDEIVETKIAPESGTVFIGTVKEIDDQGAALVDFPDNPEDVAIKALSTVSITKQHISRQVAILFNGGDFKQPVIMGLIHSPLDSVLETFELSQDTPEAETDIGDALVDGKRVVIEGKEEIVLKCGEASITLTKAGKILIRGKYLLNRSSGVNRIMGGSVQVN</sequence>
<feature type="domain" description="DUF6484" evidence="1">
    <location>
        <begin position="25"/>
        <end position="85"/>
    </location>
</feature>
<dbReference type="Pfam" id="PF20093">
    <property type="entry name" value="DUF6484"/>
    <property type="match status" value="1"/>
</dbReference>
<organism evidence="2 3">
    <name type="scientific">endosymbiont of Galathealinum brachiosum</name>
    <dbReference type="NCBI Taxonomy" id="2200906"/>
    <lineage>
        <taxon>Bacteria</taxon>
        <taxon>Pseudomonadati</taxon>
        <taxon>Pseudomonadota</taxon>
        <taxon>Gammaproteobacteria</taxon>
        <taxon>sulfur-oxidizing symbionts</taxon>
    </lineage>
</organism>